<name>A0ABR4BSM1_9LECA</name>
<proteinExistence type="predicted"/>
<evidence type="ECO:0000313" key="2">
    <source>
        <dbReference type="EMBL" id="KAL2059633.1"/>
    </source>
</evidence>
<accession>A0ABR4BSM1</accession>
<evidence type="ECO:0000256" key="1">
    <source>
        <dbReference type="SAM" id="Phobius"/>
    </source>
</evidence>
<dbReference type="EMBL" id="JBHFEH010000001">
    <property type="protein sequence ID" value="KAL2059633.1"/>
    <property type="molecule type" value="Genomic_DNA"/>
</dbReference>
<keyword evidence="3" id="KW-1185">Reference proteome</keyword>
<sequence length="137" mass="15573">MEVSCMTRYCCSSTTNNTIANKQHSPYPYYPNWTIGDTCGFHTCEQANQRNPDLGGIGVLVAYCIEASILALSLIFYGLKLFTEHYAGWPGSKGRGLFDPRLKCMFSRYISLFPPSRYNSLQPSSNIRIRPFYMKTN</sequence>
<organism evidence="2 3">
    <name type="scientific">Lepraria finkii</name>
    <dbReference type="NCBI Taxonomy" id="1340010"/>
    <lineage>
        <taxon>Eukaryota</taxon>
        <taxon>Fungi</taxon>
        <taxon>Dikarya</taxon>
        <taxon>Ascomycota</taxon>
        <taxon>Pezizomycotina</taxon>
        <taxon>Lecanoromycetes</taxon>
        <taxon>OSLEUM clade</taxon>
        <taxon>Lecanoromycetidae</taxon>
        <taxon>Lecanorales</taxon>
        <taxon>Lecanorineae</taxon>
        <taxon>Stereocaulaceae</taxon>
        <taxon>Lepraria</taxon>
    </lineage>
</organism>
<feature type="transmembrane region" description="Helical" evidence="1">
    <location>
        <begin position="57"/>
        <end position="79"/>
    </location>
</feature>
<evidence type="ECO:0000313" key="3">
    <source>
        <dbReference type="Proteomes" id="UP001590951"/>
    </source>
</evidence>
<comment type="caution">
    <text evidence="2">The sequence shown here is derived from an EMBL/GenBank/DDBJ whole genome shotgun (WGS) entry which is preliminary data.</text>
</comment>
<keyword evidence="1" id="KW-0812">Transmembrane</keyword>
<keyword evidence="1" id="KW-1133">Transmembrane helix</keyword>
<reference evidence="2 3" key="1">
    <citation type="submission" date="2024-09" db="EMBL/GenBank/DDBJ databases">
        <title>Rethinking Asexuality: The Enigmatic Case of Functional Sexual Genes in Lepraria (Stereocaulaceae).</title>
        <authorList>
            <person name="Doellman M."/>
            <person name="Sun Y."/>
            <person name="Barcenas-Pena A."/>
            <person name="Lumbsch H.T."/>
            <person name="Grewe F."/>
        </authorList>
    </citation>
    <scope>NUCLEOTIDE SEQUENCE [LARGE SCALE GENOMIC DNA]</scope>
    <source>
        <strain evidence="2 3">Grewe 0041</strain>
    </source>
</reference>
<keyword evidence="1" id="KW-0472">Membrane</keyword>
<dbReference type="Proteomes" id="UP001590951">
    <property type="component" value="Unassembled WGS sequence"/>
</dbReference>
<protein>
    <submittedName>
        <fullName evidence="2">Uncharacterized protein</fullName>
    </submittedName>
</protein>
<gene>
    <name evidence="2" type="ORF">ABVK25_000926</name>
</gene>